<organism evidence="2 3">
    <name type="scientific">Sulfitobacter brevis</name>
    <dbReference type="NCBI Taxonomy" id="74348"/>
    <lineage>
        <taxon>Bacteria</taxon>
        <taxon>Pseudomonadati</taxon>
        <taxon>Pseudomonadota</taxon>
        <taxon>Alphaproteobacteria</taxon>
        <taxon>Rhodobacterales</taxon>
        <taxon>Roseobacteraceae</taxon>
        <taxon>Sulfitobacter</taxon>
    </lineage>
</organism>
<name>A0A1I2BA17_9RHOB</name>
<sequence length="92" mass="10312">MTDHLPHATHPEIVKRLKRANGHLLSVISMIEAQRPCVDLAQQLHAVEKAIAQAKRTLIQDHIDHCLDAVLAAPKDESARTISDFKDITKYL</sequence>
<reference evidence="2 3" key="1">
    <citation type="submission" date="2016-10" db="EMBL/GenBank/DDBJ databases">
        <authorList>
            <person name="de Groot N.N."/>
        </authorList>
    </citation>
    <scope>NUCLEOTIDE SEQUENCE [LARGE SCALE GENOMIC DNA]</scope>
    <source>
        <strain evidence="2 3">DSM 11443</strain>
    </source>
</reference>
<gene>
    <name evidence="2" type="ORF">SAMN04488523_10839</name>
</gene>
<dbReference type="STRING" id="74348.SAMN04488523_10839"/>
<comment type="similarity">
    <text evidence="1">Belongs to the FrmR/RcnR family.</text>
</comment>
<dbReference type="Gene3D" id="1.20.58.1000">
    <property type="entry name" value="Metal-sensitive repressor, helix protomer"/>
    <property type="match status" value="1"/>
</dbReference>
<evidence type="ECO:0000313" key="3">
    <source>
        <dbReference type="Proteomes" id="UP000198977"/>
    </source>
</evidence>
<protein>
    <recommendedName>
        <fullName evidence="4">DNA-binding transcriptional regulator, FrmR family</fullName>
    </recommendedName>
</protein>
<dbReference type="Proteomes" id="UP000198977">
    <property type="component" value="Unassembled WGS sequence"/>
</dbReference>
<dbReference type="GO" id="GO:0046872">
    <property type="term" value="F:metal ion binding"/>
    <property type="evidence" value="ECO:0007669"/>
    <property type="project" value="InterPro"/>
</dbReference>
<dbReference type="InterPro" id="IPR038390">
    <property type="entry name" value="Metal_Tscrpt_repr_sf"/>
</dbReference>
<dbReference type="AlphaFoldDB" id="A0A1I2BA17"/>
<dbReference type="PANTHER" id="PTHR33677">
    <property type="entry name" value="TRANSCRIPTIONAL REPRESSOR FRMR-RELATED"/>
    <property type="match status" value="1"/>
</dbReference>
<evidence type="ECO:0008006" key="4">
    <source>
        <dbReference type="Google" id="ProtNLM"/>
    </source>
</evidence>
<accession>A0A1I2BA17</accession>
<dbReference type="OrthoDB" id="9811244at2"/>
<dbReference type="CDD" id="cd10154">
    <property type="entry name" value="NreA-like_DUF156"/>
    <property type="match status" value="1"/>
</dbReference>
<evidence type="ECO:0000256" key="1">
    <source>
        <dbReference type="ARBA" id="ARBA00005260"/>
    </source>
</evidence>
<evidence type="ECO:0000313" key="2">
    <source>
        <dbReference type="EMBL" id="SFE52981.1"/>
    </source>
</evidence>
<dbReference type="EMBL" id="FOMW01000008">
    <property type="protein sequence ID" value="SFE52981.1"/>
    <property type="molecule type" value="Genomic_DNA"/>
</dbReference>
<dbReference type="GO" id="GO:0045892">
    <property type="term" value="P:negative regulation of DNA-templated transcription"/>
    <property type="evidence" value="ECO:0007669"/>
    <property type="project" value="UniProtKB-ARBA"/>
</dbReference>
<dbReference type="RefSeq" id="WP_093924083.1">
    <property type="nucleotide sequence ID" value="NZ_FOMW01000008.1"/>
</dbReference>
<dbReference type="GO" id="GO:0003677">
    <property type="term" value="F:DNA binding"/>
    <property type="evidence" value="ECO:0007669"/>
    <property type="project" value="InterPro"/>
</dbReference>
<dbReference type="Pfam" id="PF02583">
    <property type="entry name" value="Trns_repr_metal"/>
    <property type="match status" value="1"/>
</dbReference>
<dbReference type="InterPro" id="IPR003735">
    <property type="entry name" value="Metal_Tscrpt_repr"/>
</dbReference>
<keyword evidence="3" id="KW-1185">Reference proteome</keyword>
<proteinExistence type="inferred from homology"/>